<dbReference type="Proteomes" id="UP000215027">
    <property type="component" value="Chromosome I"/>
</dbReference>
<dbReference type="GO" id="GO:0016787">
    <property type="term" value="F:hydrolase activity"/>
    <property type="evidence" value="ECO:0007669"/>
    <property type="project" value="UniProtKB-KW"/>
</dbReference>
<gene>
    <name evidence="6 8" type="primary">ruvA</name>
    <name evidence="8" type="ORF">CFX0092_A3332</name>
</gene>
<evidence type="ECO:0000256" key="4">
    <source>
        <dbReference type="ARBA" id="ARBA00023172"/>
    </source>
</evidence>
<organism evidence="8 9">
    <name type="scientific">Candidatus Promineifilum breve</name>
    <dbReference type="NCBI Taxonomy" id="1806508"/>
    <lineage>
        <taxon>Bacteria</taxon>
        <taxon>Bacillati</taxon>
        <taxon>Chloroflexota</taxon>
        <taxon>Ardenticatenia</taxon>
        <taxon>Candidatus Promineifilales</taxon>
        <taxon>Candidatus Promineifilaceae</taxon>
        <taxon>Candidatus Promineifilum</taxon>
    </lineage>
</organism>
<feature type="region of interest" description="Domain I" evidence="6">
    <location>
        <begin position="1"/>
        <end position="64"/>
    </location>
</feature>
<evidence type="ECO:0000256" key="1">
    <source>
        <dbReference type="ARBA" id="ARBA00022490"/>
    </source>
</evidence>
<dbReference type="EMBL" id="LN890655">
    <property type="protein sequence ID" value="CUS05210.2"/>
    <property type="molecule type" value="Genomic_DNA"/>
</dbReference>
<feature type="domain" description="Helix-hairpin-helix DNA-binding motif class 1" evidence="7">
    <location>
        <begin position="108"/>
        <end position="127"/>
    </location>
</feature>
<comment type="subcellular location">
    <subcellularLocation>
        <location evidence="6">Cytoplasm</location>
    </subcellularLocation>
</comment>
<dbReference type="InterPro" id="IPR003583">
    <property type="entry name" value="Hlx-hairpin-Hlx_DNA-bd_motif"/>
</dbReference>
<evidence type="ECO:0000313" key="9">
    <source>
        <dbReference type="Proteomes" id="UP000215027"/>
    </source>
</evidence>
<evidence type="ECO:0000313" key="8">
    <source>
        <dbReference type="EMBL" id="CUS05210.2"/>
    </source>
</evidence>
<name>A0A160T8F5_9CHLR</name>
<sequence>MIASLSGTIQKIEPNSLVIQVGGVGVRVNVPRTVLEDVGGVGRRITLHTHLQVREDDLSLFGFESEEDLQLFEVLLGVNGVGPRVALSILGTLSPELLKSAIMREETAILQRVPGIGKKTAERMMFHLRDKLDLGGPATALPLVSDVDADVIDILTGLGFSIIEAQAALQHVPREVAAIDERVAAALQYLDQA</sequence>
<evidence type="ECO:0000256" key="5">
    <source>
        <dbReference type="ARBA" id="ARBA00023204"/>
    </source>
</evidence>
<reference evidence="8" key="1">
    <citation type="submission" date="2016-01" db="EMBL/GenBank/DDBJ databases">
        <authorList>
            <person name="Mcilroy J.S."/>
            <person name="Karst M S."/>
            <person name="Albertsen M."/>
        </authorList>
    </citation>
    <scope>NUCLEOTIDE SEQUENCE</scope>
    <source>
        <strain evidence="8">Cfx-K</strain>
    </source>
</reference>
<accession>A0A160T8F5</accession>
<dbReference type="KEGG" id="pbf:CFX0092_A3332"/>
<evidence type="ECO:0000256" key="6">
    <source>
        <dbReference type="HAMAP-Rule" id="MF_00031"/>
    </source>
</evidence>
<keyword evidence="8" id="KW-0378">Hydrolase</keyword>
<dbReference type="GO" id="GO:0000400">
    <property type="term" value="F:four-way junction DNA binding"/>
    <property type="evidence" value="ECO:0007669"/>
    <property type="project" value="UniProtKB-UniRule"/>
</dbReference>
<dbReference type="Gene3D" id="1.10.150.20">
    <property type="entry name" value="5' to 3' exonuclease, C-terminal subdomain"/>
    <property type="match status" value="1"/>
</dbReference>
<dbReference type="Pfam" id="PF01330">
    <property type="entry name" value="RuvA_N"/>
    <property type="match status" value="1"/>
</dbReference>
<dbReference type="OrthoDB" id="5293449at2"/>
<dbReference type="Pfam" id="PF14520">
    <property type="entry name" value="HHH_5"/>
    <property type="match status" value="1"/>
</dbReference>
<dbReference type="HAMAP" id="MF_00031">
    <property type="entry name" value="DNA_HJ_migration_RuvA"/>
    <property type="match status" value="1"/>
</dbReference>
<dbReference type="SUPFAM" id="SSF50249">
    <property type="entry name" value="Nucleic acid-binding proteins"/>
    <property type="match status" value="1"/>
</dbReference>
<evidence type="ECO:0000256" key="2">
    <source>
        <dbReference type="ARBA" id="ARBA00022763"/>
    </source>
</evidence>
<dbReference type="InterPro" id="IPR010994">
    <property type="entry name" value="RuvA_2-like"/>
</dbReference>
<keyword evidence="8" id="KW-0067">ATP-binding</keyword>
<comment type="domain">
    <text evidence="6">Has three domains with a flexible linker between the domains II and III and assumes an 'L' shape. Domain III is highly mobile and contacts RuvB.</text>
</comment>
<keyword evidence="5 6" id="KW-0234">DNA repair</keyword>
<dbReference type="GO" id="GO:0006281">
    <property type="term" value="P:DNA repair"/>
    <property type="evidence" value="ECO:0007669"/>
    <property type="project" value="UniProtKB-UniRule"/>
</dbReference>
<feature type="region of interest" description="Domain III" evidence="6">
    <location>
        <begin position="150"/>
        <end position="193"/>
    </location>
</feature>
<dbReference type="InterPro" id="IPR011114">
    <property type="entry name" value="RuvA_C"/>
</dbReference>
<protein>
    <recommendedName>
        <fullName evidence="6">Holliday junction branch migration complex subunit RuvA</fullName>
    </recommendedName>
</protein>
<dbReference type="CDD" id="cd14332">
    <property type="entry name" value="UBA_RuvA_C"/>
    <property type="match status" value="1"/>
</dbReference>
<keyword evidence="4 6" id="KW-0233">DNA recombination</keyword>
<dbReference type="InterPro" id="IPR013849">
    <property type="entry name" value="DNA_helicase_Holl-junc_RuvA_I"/>
</dbReference>
<dbReference type="GO" id="GO:0005524">
    <property type="term" value="F:ATP binding"/>
    <property type="evidence" value="ECO:0007669"/>
    <property type="project" value="InterPro"/>
</dbReference>
<keyword evidence="8" id="KW-0347">Helicase</keyword>
<feature type="domain" description="Helix-hairpin-helix DNA-binding motif class 1" evidence="7">
    <location>
        <begin position="73"/>
        <end position="92"/>
    </location>
</feature>
<proteinExistence type="inferred from homology"/>
<dbReference type="GO" id="GO:0048476">
    <property type="term" value="C:Holliday junction resolvase complex"/>
    <property type="evidence" value="ECO:0007669"/>
    <property type="project" value="UniProtKB-UniRule"/>
</dbReference>
<keyword evidence="8" id="KW-0547">Nucleotide-binding</keyword>
<comment type="function">
    <text evidence="6">The RuvA-RuvB-RuvC complex processes Holliday junction (HJ) DNA during genetic recombination and DNA repair, while the RuvA-RuvB complex plays an important role in the rescue of blocked DNA replication forks via replication fork reversal (RFR). RuvA specifically binds to HJ cruciform DNA, conferring on it an open structure. The RuvB hexamer acts as an ATP-dependent pump, pulling dsDNA into and through the RuvAB complex. HJ branch migration allows RuvC to scan DNA until it finds its consensus sequence, where it cleaves and resolves the cruciform DNA.</text>
</comment>
<dbReference type="SMART" id="SM00278">
    <property type="entry name" value="HhH1"/>
    <property type="match status" value="2"/>
</dbReference>
<dbReference type="GO" id="GO:0009378">
    <property type="term" value="F:four-way junction helicase activity"/>
    <property type="evidence" value="ECO:0007669"/>
    <property type="project" value="InterPro"/>
</dbReference>
<comment type="similarity">
    <text evidence="6">Belongs to the RuvA family.</text>
</comment>
<keyword evidence="9" id="KW-1185">Reference proteome</keyword>
<evidence type="ECO:0000259" key="7">
    <source>
        <dbReference type="SMART" id="SM00278"/>
    </source>
</evidence>
<dbReference type="SUPFAM" id="SSF47781">
    <property type="entry name" value="RuvA domain 2-like"/>
    <property type="match status" value="1"/>
</dbReference>
<dbReference type="AlphaFoldDB" id="A0A160T8F5"/>
<dbReference type="InterPro" id="IPR012340">
    <property type="entry name" value="NA-bd_OB-fold"/>
</dbReference>
<dbReference type="GO" id="GO:0009379">
    <property type="term" value="C:Holliday junction helicase complex"/>
    <property type="evidence" value="ECO:0007669"/>
    <property type="project" value="InterPro"/>
</dbReference>
<comment type="subunit">
    <text evidence="6">Homotetramer. Forms an RuvA(8)-RuvB(12)-Holliday junction (HJ) complex. HJ DNA is sandwiched between 2 RuvA tetramers; dsDNA enters through RuvA and exits via RuvB. An RuvB hexamer assembles on each DNA strand where it exits the tetramer. Each RuvB hexamer is contacted by two RuvA subunits (via domain III) on 2 adjacent RuvB subunits; this complex drives branch migration. In the full resolvosome a probable DNA-RuvA(4)-RuvB(12)-RuvC(2) complex forms which resolves the HJ.</text>
</comment>
<dbReference type="InterPro" id="IPR000085">
    <property type="entry name" value="RuvA"/>
</dbReference>
<keyword evidence="1 6" id="KW-0963">Cytoplasm</keyword>
<dbReference type="GO" id="GO:0005737">
    <property type="term" value="C:cytoplasm"/>
    <property type="evidence" value="ECO:0007669"/>
    <property type="project" value="UniProtKB-SubCell"/>
</dbReference>
<dbReference type="GO" id="GO:0006310">
    <property type="term" value="P:DNA recombination"/>
    <property type="evidence" value="ECO:0007669"/>
    <property type="project" value="UniProtKB-UniRule"/>
</dbReference>
<evidence type="ECO:0000256" key="3">
    <source>
        <dbReference type="ARBA" id="ARBA00023125"/>
    </source>
</evidence>
<dbReference type="RefSeq" id="WP_095044451.1">
    <property type="nucleotide sequence ID" value="NZ_LN890655.1"/>
</dbReference>
<keyword evidence="3 6" id="KW-0238">DNA-binding</keyword>
<comment type="caution">
    <text evidence="6">Lacks conserved residue(s) required for the propagation of feature annotation.</text>
</comment>
<dbReference type="Gene3D" id="2.40.50.140">
    <property type="entry name" value="Nucleic acid-binding proteins"/>
    <property type="match status" value="1"/>
</dbReference>
<dbReference type="NCBIfam" id="TIGR00084">
    <property type="entry name" value="ruvA"/>
    <property type="match status" value="1"/>
</dbReference>
<keyword evidence="2 6" id="KW-0227">DNA damage</keyword>